<sequence length="294" mass="33839">MYDGKTTTEFNYGNGFINVFIPRADGTIVDPRKFHPPSPVFTLEHIYKFSEEVKRDRHLFLDRKSYFHGLYGGSLEQLNEDDPKSGEQLQNAKEKESNAPMSVVKLSVDASTKAIPRIRDKRFNERLSAYVKKKAAGERMETADHSVKETKTLAEKTNHLLQKSPIQDLTPRRPKIRRGLTFHTALPSRNDMLRLPRLSSSTPSLSKQNTMLTLNTERTMWFPDDVIDKTYNKFGLGRQPIRPSSKPNGVWRQSTALLQREKFPVTSRAKSVELYSTNRTIDTVNNFYRQQTMA</sequence>
<dbReference type="AlphaFoldDB" id="A0A8B8CHA5"/>
<protein>
    <submittedName>
        <fullName evidence="3 4">Uncharacterized protein LOC111118625</fullName>
    </submittedName>
</protein>
<dbReference type="RefSeq" id="XP_022313891.1">
    <property type="nucleotide sequence ID" value="XM_022458183.1"/>
</dbReference>
<evidence type="ECO:0000313" key="3">
    <source>
        <dbReference type="RefSeq" id="XP_022313890.1"/>
    </source>
</evidence>
<evidence type="ECO:0000313" key="2">
    <source>
        <dbReference type="Proteomes" id="UP000694844"/>
    </source>
</evidence>
<dbReference type="RefSeq" id="XP_022313890.1">
    <property type="nucleotide sequence ID" value="XM_022458182.1"/>
</dbReference>
<proteinExistence type="predicted"/>
<organism evidence="2 4">
    <name type="scientific">Crassostrea virginica</name>
    <name type="common">Eastern oyster</name>
    <dbReference type="NCBI Taxonomy" id="6565"/>
    <lineage>
        <taxon>Eukaryota</taxon>
        <taxon>Metazoa</taxon>
        <taxon>Spiralia</taxon>
        <taxon>Lophotrochozoa</taxon>
        <taxon>Mollusca</taxon>
        <taxon>Bivalvia</taxon>
        <taxon>Autobranchia</taxon>
        <taxon>Pteriomorphia</taxon>
        <taxon>Ostreida</taxon>
        <taxon>Ostreoidea</taxon>
        <taxon>Ostreidae</taxon>
        <taxon>Crassostrea</taxon>
    </lineage>
</organism>
<accession>A0A8B8CHA5</accession>
<reference evidence="3 4" key="1">
    <citation type="submission" date="2025-04" db="UniProtKB">
        <authorList>
            <consortium name="RefSeq"/>
        </authorList>
    </citation>
    <scope>IDENTIFICATION</scope>
    <source>
        <tissue evidence="3 4">Whole sample</tissue>
    </source>
</reference>
<name>A0A8B8CHA5_CRAVI</name>
<gene>
    <name evidence="3 4" type="primary">LOC111118625</name>
</gene>
<evidence type="ECO:0000313" key="4">
    <source>
        <dbReference type="RefSeq" id="XP_022313891.1"/>
    </source>
</evidence>
<dbReference type="Proteomes" id="UP000694844">
    <property type="component" value="Chromosome 2"/>
</dbReference>
<dbReference type="GeneID" id="111118625"/>
<evidence type="ECO:0000256" key="1">
    <source>
        <dbReference type="SAM" id="MobiDB-lite"/>
    </source>
</evidence>
<dbReference type="KEGG" id="cvn:111118625"/>
<feature type="region of interest" description="Disordered" evidence="1">
    <location>
        <begin position="77"/>
        <end position="98"/>
    </location>
</feature>
<dbReference type="OrthoDB" id="6058802at2759"/>
<keyword evidence="2" id="KW-1185">Reference proteome</keyword>